<reference evidence="12 13" key="1">
    <citation type="submission" date="2022-01" db="EMBL/GenBank/DDBJ databases">
        <title>A chromosome-scale genome assembly of the false clownfish, Amphiprion ocellaris.</title>
        <authorList>
            <person name="Ryu T."/>
        </authorList>
    </citation>
    <scope>NUCLEOTIDE SEQUENCE [LARGE SCALE GENOMIC DNA]</scope>
</reference>
<comment type="subcellular location">
    <subcellularLocation>
        <location evidence="2">Secreted</location>
    </subcellularLocation>
    <subcellularLocation>
        <location evidence="1">Virion</location>
    </subcellularLocation>
</comment>
<evidence type="ECO:0000256" key="6">
    <source>
        <dbReference type="ARBA" id="ARBA00022737"/>
    </source>
</evidence>
<dbReference type="CDD" id="cd00033">
    <property type="entry name" value="CCP"/>
    <property type="match status" value="8"/>
</dbReference>
<evidence type="ECO:0000256" key="5">
    <source>
        <dbReference type="ARBA" id="ARBA00022729"/>
    </source>
</evidence>
<feature type="domain" description="Sushi" evidence="11">
    <location>
        <begin position="965"/>
        <end position="1023"/>
    </location>
</feature>
<feature type="domain" description="Sushi" evidence="11">
    <location>
        <begin position="86"/>
        <end position="146"/>
    </location>
</feature>
<feature type="domain" description="Sushi" evidence="11">
    <location>
        <begin position="603"/>
        <end position="662"/>
    </location>
</feature>
<comment type="caution">
    <text evidence="9">Lacks conserved residue(s) required for the propagation of feature annotation.</text>
</comment>
<feature type="disulfide bond" evidence="9">
    <location>
        <begin position="117"/>
        <end position="144"/>
    </location>
</feature>
<dbReference type="GO" id="GO:0005576">
    <property type="term" value="C:extracellular region"/>
    <property type="evidence" value="ECO:0007669"/>
    <property type="project" value="UniProtKB-SubCell"/>
</dbReference>
<dbReference type="GeneTree" id="ENSGT00940000154967"/>
<feature type="chain" id="PRO_5043456574" description="Sushi domain-containing protein" evidence="10">
    <location>
        <begin position="23"/>
        <end position="1086"/>
    </location>
</feature>
<feature type="disulfide bond" evidence="9">
    <location>
        <begin position="605"/>
        <end position="648"/>
    </location>
</feature>
<keyword evidence="3" id="KW-0964">Secreted</keyword>
<evidence type="ECO:0000256" key="4">
    <source>
        <dbReference type="ARBA" id="ARBA00022659"/>
    </source>
</evidence>
<keyword evidence="8" id="KW-0325">Glycoprotein</keyword>
<evidence type="ECO:0000256" key="9">
    <source>
        <dbReference type="PROSITE-ProRule" id="PRU00302"/>
    </source>
</evidence>
<feature type="disulfide bond" evidence="9">
    <location>
        <begin position="731"/>
        <end position="774"/>
    </location>
</feature>
<evidence type="ECO:0000313" key="13">
    <source>
        <dbReference type="Proteomes" id="UP001501940"/>
    </source>
</evidence>
<feature type="domain" description="Sushi" evidence="11">
    <location>
        <begin position="208"/>
        <end position="268"/>
    </location>
</feature>
<evidence type="ECO:0000256" key="3">
    <source>
        <dbReference type="ARBA" id="ARBA00022525"/>
    </source>
</evidence>
<evidence type="ECO:0000256" key="10">
    <source>
        <dbReference type="SAM" id="SignalP"/>
    </source>
</evidence>
<evidence type="ECO:0000256" key="8">
    <source>
        <dbReference type="ARBA" id="ARBA00023180"/>
    </source>
</evidence>
<evidence type="ECO:0000256" key="2">
    <source>
        <dbReference type="ARBA" id="ARBA00004613"/>
    </source>
</evidence>
<feature type="domain" description="Sushi" evidence="11">
    <location>
        <begin position="911"/>
        <end position="963"/>
    </location>
</feature>
<keyword evidence="4 9" id="KW-0768">Sushi</keyword>
<reference evidence="12" key="2">
    <citation type="submission" date="2025-08" db="UniProtKB">
        <authorList>
            <consortium name="Ensembl"/>
        </authorList>
    </citation>
    <scope>IDENTIFICATION</scope>
</reference>
<dbReference type="SMART" id="SM00032">
    <property type="entry name" value="CCP"/>
    <property type="match status" value="13"/>
</dbReference>
<feature type="domain" description="Sushi" evidence="11">
    <location>
        <begin position="429"/>
        <end position="487"/>
    </location>
</feature>
<evidence type="ECO:0000256" key="1">
    <source>
        <dbReference type="ARBA" id="ARBA00004328"/>
    </source>
</evidence>
<dbReference type="PANTHER" id="PTHR45785">
    <property type="entry name" value="COMPLEMENT FACTOR H-RELATED"/>
    <property type="match status" value="1"/>
</dbReference>
<feature type="domain" description="Sushi" evidence="11">
    <location>
        <begin position="839"/>
        <end position="901"/>
    </location>
</feature>
<keyword evidence="5 10" id="KW-0732">Signal</keyword>
<evidence type="ECO:0000313" key="12">
    <source>
        <dbReference type="Ensembl" id="ENSAOCP00000040314.1"/>
    </source>
</evidence>
<keyword evidence="7 9" id="KW-1015">Disulfide bond</keyword>
<dbReference type="PANTHER" id="PTHR45785:SF2">
    <property type="entry name" value="COMPLEMENT FACTOR H-RELATED"/>
    <property type="match status" value="1"/>
</dbReference>
<feature type="domain" description="Sushi" evidence="11">
    <location>
        <begin position="729"/>
        <end position="788"/>
    </location>
</feature>
<feature type="disulfide bond" evidence="9">
    <location>
        <begin position="967"/>
        <end position="1010"/>
    </location>
</feature>
<dbReference type="AlphaFoldDB" id="A0AAQ5XIG4"/>
<dbReference type="SUPFAM" id="SSF57535">
    <property type="entry name" value="Complement control module/SCR domain"/>
    <property type="match status" value="12"/>
</dbReference>
<reference evidence="12" key="3">
    <citation type="submission" date="2025-09" db="UniProtKB">
        <authorList>
            <consortium name="Ensembl"/>
        </authorList>
    </citation>
    <scope>IDENTIFICATION</scope>
</reference>
<accession>A0AAQ5XIG4</accession>
<name>A0AAQ5XIG4_AMPOC</name>
<dbReference type="FunFam" id="2.10.70.10:FF:000003">
    <property type="entry name" value="Versican core protein"/>
    <property type="match status" value="1"/>
</dbReference>
<feature type="disulfide bond" evidence="9">
    <location>
        <begin position="872"/>
        <end position="899"/>
    </location>
</feature>
<protein>
    <recommendedName>
        <fullName evidence="11">Sushi domain-containing protein</fullName>
    </recommendedName>
</protein>
<evidence type="ECO:0000259" key="11">
    <source>
        <dbReference type="PROSITE" id="PS50923"/>
    </source>
</evidence>
<dbReference type="InterPro" id="IPR035976">
    <property type="entry name" value="Sushi/SCR/CCP_sf"/>
</dbReference>
<dbReference type="PROSITE" id="PS50923">
    <property type="entry name" value="SUSHI"/>
    <property type="match status" value="10"/>
</dbReference>
<dbReference type="Ensembl" id="ENSAOCT00000042469.1">
    <property type="protein sequence ID" value="ENSAOCP00000040314.1"/>
    <property type="gene ID" value="ENSAOCG00000011749.2"/>
</dbReference>
<gene>
    <name evidence="12" type="primary">CFH</name>
</gene>
<feature type="domain" description="Sushi" evidence="11">
    <location>
        <begin position="147"/>
        <end position="207"/>
    </location>
</feature>
<dbReference type="Gene3D" id="2.10.70.10">
    <property type="entry name" value="Complement Module, domain 1"/>
    <property type="match status" value="13"/>
</dbReference>
<dbReference type="Pfam" id="PF00084">
    <property type="entry name" value="Sushi"/>
    <property type="match status" value="9"/>
</dbReference>
<keyword evidence="6" id="KW-0677">Repeat</keyword>
<organism evidence="12 13">
    <name type="scientific">Amphiprion ocellaris</name>
    <name type="common">Clown anemonefish</name>
    <dbReference type="NCBI Taxonomy" id="80972"/>
    <lineage>
        <taxon>Eukaryota</taxon>
        <taxon>Metazoa</taxon>
        <taxon>Chordata</taxon>
        <taxon>Craniata</taxon>
        <taxon>Vertebrata</taxon>
        <taxon>Euteleostomi</taxon>
        <taxon>Actinopterygii</taxon>
        <taxon>Neopterygii</taxon>
        <taxon>Teleostei</taxon>
        <taxon>Neoteleostei</taxon>
        <taxon>Acanthomorphata</taxon>
        <taxon>Ovalentaria</taxon>
        <taxon>Pomacentridae</taxon>
        <taxon>Amphiprion</taxon>
    </lineage>
</organism>
<dbReference type="InterPro" id="IPR051503">
    <property type="entry name" value="ComplSys_Reg/VirEntry_Med"/>
</dbReference>
<dbReference type="InterPro" id="IPR000436">
    <property type="entry name" value="Sushi_SCR_CCP_dom"/>
</dbReference>
<keyword evidence="13" id="KW-1185">Reference proteome</keyword>
<proteinExistence type="predicted"/>
<feature type="disulfide bond" evidence="9">
    <location>
        <begin position="149"/>
        <end position="192"/>
    </location>
</feature>
<feature type="domain" description="Sushi" evidence="11">
    <location>
        <begin position="333"/>
        <end position="392"/>
    </location>
</feature>
<feature type="signal peptide" evidence="10">
    <location>
        <begin position="1"/>
        <end position="22"/>
    </location>
</feature>
<evidence type="ECO:0000256" key="7">
    <source>
        <dbReference type="ARBA" id="ARBA00023157"/>
    </source>
</evidence>
<dbReference type="Proteomes" id="UP001501940">
    <property type="component" value="Chromosome 2"/>
</dbReference>
<sequence length="1086" mass="122037">MHVITKTCVLFLWMHLLTFVQSQDCTLQQFVNGPHYDSNFDITGLDDSYAGGRQVRVSCSVGYTGFFKLICVEGRWQTRGNKCQPKSCGHPGDAQFADFHLEDGIDFVFGSKVVYTCHKGYQMVSRTKFRRCTAEGWDGVVPVCEAQQCPAIHVDSNVQVIGDPEDANYGNVVRFRCKLGSEVLEGSTEMYCDENGQWSGTEPKCTEIKCTAPLIANGVVLGGVQEYKENQVLNYQCDPQYKRAEERQSKCMKVVTKAEWSPTPACEIKCEVKLPALEGTRYEPASPNVFLPGDTLRVLCGEKHWIVDHQTTSAETTCQSDGKWSIRPLCHEVICSNPRDQNLYSWGVSRYDQKKLGDSAYYRCEYGYKSTSRNDQATCTRDGWTPKPLCRGTVKLTLCFLYLFTLAVSTHKSFICMNYLSVIYLSPGTYCTKLNIENTDVSHYRRDHYYHNDRVQYTCRNGNKNTFTITCIEGGWTGIKSCSECQKADVPYGFIVGPYQDKLYYTCNDGYKLSTKGWWGEARCIGGVWSGLNQCIDKRLCGETPVIPNGKVNHQVNRGAQSSEIICNEGYYAQNRRLFCHNGKWLLAGPGLSFETICEPTAVHCSPPPKIQNAVVLSSYQKEYLSDSEVTYQCRDKFIMEGEDTIRCNAGQWEEKNITCIRTYIKKKHFTKLLGENLEIPNVEFSLTQNVKTDFFLMLQCYTFSLLSNMYVQLGSGLQSIRDAAIVIKPCPHPDETPNGSFQITEGEDFVFGTAIQYVCNQGYQMVGKDTLNCSLDGWTGKAPTCNRKSQYQKQLCFKFRQLILILLCSVDIRILVSTLRGFFAVLKWILSVLLFSVITCEVGVLHHDLIVTGMLSASETVPVGDKLLFDCSSEFQLDGSKETECLPTGQWSAPFPTCSEKCKVSGLAANVVVTPRLSGQTLTKGQKLTFSCSQRGQFIQGNATVECLANGQWSDSFPTCGAPVGCGKPPPLADGDTKETVGFLYRHNAKVEYICQNVYRMEGGPFKICKNGEWTGQMRCLKPCTVDKDVMRRHNITFTYSSEEKLYAPHNDVIHFSCIYGTRRVDRVGMRQKCIDGVMNFPTCG</sequence>